<dbReference type="EMBL" id="JAGEOJ010000004">
    <property type="protein sequence ID" value="MBO2447595.1"/>
    <property type="molecule type" value="Genomic_DNA"/>
</dbReference>
<evidence type="ECO:0000313" key="6">
    <source>
        <dbReference type="Proteomes" id="UP000669179"/>
    </source>
</evidence>
<evidence type="ECO:0000256" key="1">
    <source>
        <dbReference type="ARBA" id="ARBA00004255"/>
    </source>
</evidence>
<dbReference type="Pfam" id="PF05719">
    <property type="entry name" value="GPP34"/>
    <property type="match status" value="1"/>
</dbReference>
<keyword evidence="3" id="KW-0446">Lipid-binding</keyword>
<dbReference type="Gene3D" id="1.10.3630.10">
    <property type="entry name" value="yeast vps74-n-term truncation variant domain like"/>
    <property type="match status" value="1"/>
</dbReference>
<evidence type="ECO:0000313" key="5">
    <source>
        <dbReference type="EMBL" id="MBO2447595.1"/>
    </source>
</evidence>
<keyword evidence="2" id="KW-0333">Golgi apparatus</keyword>
<comment type="subcellular location">
    <subcellularLocation>
        <location evidence="1">Golgi apparatus membrane</location>
        <topology evidence="1">Peripheral membrane protein</topology>
        <orientation evidence="1">Cytoplasmic side</orientation>
    </subcellularLocation>
</comment>
<dbReference type="InterPro" id="IPR008628">
    <property type="entry name" value="GPP34-like"/>
</dbReference>
<evidence type="ECO:0000256" key="3">
    <source>
        <dbReference type="ARBA" id="ARBA00023121"/>
    </source>
</evidence>
<keyword evidence="6" id="KW-1185">Reference proteome</keyword>
<evidence type="ECO:0000256" key="4">
    <source>
        <dbReference type="ARBA" id="ARBA00023136"/>
    </source>
</evidence>
<evidence type="ECO:0000256" key="2">
    <source>
        <dbReference type="ARBA" id="ARBA00023034"/>
    </source>
</evidence>
<dbReference type="GO" id="GO:0070273">
    <property type="term" value="F:phosphatidylinositol-4-phosphate binding"/>
    <property type="evidence" value="ECO:0007669"/>
    <property type="project" value="InterPro"/>
</dbReference>
<reference evidence="5" key="1">
    <citation type="submission" date="2021-03" db="EMBL/GenBank/DDBJ databases">
        <authorList>
            <person name="Kanchanasin P."/>
            <person name="Saeng-In P."/>
            <person name="Phongsopitanun W."/>
            <person name="Yuki M."/>
            <person name="Kudo T."/>
            <person name="Ohkuma M."/>
            <person name="Tanasupawat S."/>
        </authorList>
    </citation>
    <scope>NUCLEOTIDE SEQUENCE</scope>
    <source>
        <strain evidence="5">GKU 128</strain>
    </source>
</reference>
<sequence length="121" mass="12948">MRDQLAAAGAITDPGKRTLRPFASHQVIVNDPQEVLALQSTVRTVLVTAPDPAAVPVDVLAMAVLAVECEVTTVLSSKERREHKHARKALAERFDELVPGLRAALRDSFLASRGVGGGWGK</sequence>
<protein>
    <submittedName>
        <fullName evidence="5">GPP34 family phosphoprotein</fullName>
    </submittedName>
</protein>
<proteinExistence type="predicted"/>
<dbReference type="GO" id="GO:0005737">
    <property type="term" value="C:cytoplasm"/>
    <property type="evidence" value="ECO:0007669"/>
    <property type="project" value="UniProtKB-ARBA"/>
</dbReference>
<dbReference type="Proteomes" id="UP000669179">
    <property type="component" value="Unassembled WGS sequence"/>
</dbReference>
<name>A0A939T942_9ACTN</name>
<dbReference type="GO" id="GO:0012505">
    <property type="term" value="C:endomembrane system"/>
    <property type="evidence" value="ECO:0007669"/>
    <property type="project" value="UniProtKB-ARBA"/>
</dbReference>
<organism evidence="5 6">
    <name type="scientific">Actinomadura barringtoniae</name>
    <dbReference type="NCBI Taxonomy" id="1427535"/>
    <lineage>
        <taxon>Bacteria</taxon>
        <taxon>Bacillati</taxon>
        <taxon>Actinomycetota</taxon>
        <taxon>Actinomycetes</taxon>
        <taxon>Streptosporangiales</taxon>
        <taxon>Thermomonosporaceae</taxon>
        <taxon>Actinomadura</taxon>
    </lineage>
</organism>
<keyword evidence="4" id="KW-0472">Membrane</keyword>
<accession>A0A939T942</accession>
<gene>
    <name evidence="5" type="ORF">J4573_10895</name>
</gene>
<dbReference type="InterPro" id="IPR038261">
    <property type="entry name" value="GPP34-like_sf"/>
</dbReference>
<dbReference type="AlphaFoldDB" id="A0A939T942"/>
<comment type="caution">
    <text evidence="5">The sequence shown here is derived from an EMBL/GenBank/DDBJ whole genome shotgun (WGS) entry which is preliminary data.</text>
</comment>